<accession>N1WLT1</accession>
<organism evidence="1 2">
    <name type="scientific">Psychroflexus gondwanensis ACAM 44</name>
    <dbReference type="NCBI Taxonomy" id="1189619"/>
    <lineage>
        <taxon>Bacteria</taxon>
        <taxon>Pseudomonadati</taxon>
        <taxon>Bacteroidota</taxon>
        <taxon>Flavobacteriia</taxon>
        <taxon>Flavobacteriales</taxon>
        <taxon>Flavobacteriaceae</taxon>
        <taxon>Psychroflexus</taxon>
    </lineage>
</organism>
<comment type="caution">
    <text evidence="1">The sequence shown here is derived from an EMBL/GenBank/DDBJ whole genome shotgun (WGS) entry which is preliminary data.</text>
</comment>
<sequence>MRNLLKRSSHLSKEEKQKIFDSFCINLCKETDEKLIQLYNSEVEAFEVNSLLHIYLAALAAIIELRKLDKKEILKNRKSLFQYVVFIKGDKLCFIDDLTLNEVEALVYRFVFGKINDTIDKTPSVVHYDKEWIIYKEHKSFGIVKTKTNFLIRSIIKGNVLDDFHFKK</sequence>
<evidence type="ECO:0000313" key="2">
    <source>
        <dbReference type="Proteomes" id="UP000012317"/>
    </source>
</evidence>
<protein>
    <submittedName>
        <fullName evidence="1">Uncharacterized protein</fullName>
    </submittedName>
</protein>
<evidence type="ECO:0000313" key="1">
    <source>
        <dbReference type="EMBL" id="EMY79925.1"/>
    </source>
</evidence>
<dbReference type="EMBL" id="APLF01000026">
    <property type="protein sequence ID" value="EMY79925.1"/>
    <property type="molecule type" value="Genomic_DNA"/>
</dbReference>
<keyword evidence="2" id="KW-1185">Reference proteome</keyword>
<reference evidence="1 2" key="1">
    <citation type="journal article" date="2014" name="Genome Biol. Evol.">
        <title>Extensive gene acquisition in the extremely psychrophilic bacterial species Psychroflexus torquis and the link to sea-ice ecosystem specialism.</title>
        <authorList>
            <person name="Feng S."/>
            <person name="Powell S.M."/>
            <person name="Wilson R."/>
            <person name="Bowman J.P."/>
        </authorList>
    </citation>
    <scope>NUCLEOTIDE SEQUENCE [LARGE SCALE GENOMIC DNA]</scope>
    <source>
        <strain evidence="1 2">ACAM 44</strain>
    </source>
</reference>
<dbReference type="RefSeq" id="WP_003445111.1">
    <property type="nucleotide sequence ID" value="NZ_APLF01000026.1"/>
</dbReference>
<dbReference type="STRING" id="1189619.pgond44_14458"/>
<dbReference type="AlphaFoldDB" id="N1WLT1"/>
<proteinExistence type="predicted"/>
<gene>
    <name evidence="1" type="ORF">pgond44_14458</name>
</gene>
<dbReference type="Proteomes" id="UP000012317">
    <property type="component" value="Unassembled WGS sequence"/>
</dbReference>
<name>N1WLT1_9FLAO</name>